<name>A0A8H7C301_AGABI</name>
<evidence type="ECO:0000256" key="1">
    <source>
        <dbReference type="ARBA" id="ARBA00022723"/>
    </source>
</evidence>
<reference evidence="6 7" key="1">
    <citation type="journal article" name="Sci. Rep.">
        <title>Telomere-to-telomere assembled and centromere annotated genomes of the two main subspecies of the button mushroom Agaricus bisporus reveal especially polymorphic chromosome ends.</title>
        <authorList>
            <person name="Sonnenberg A.S.M."/>
            <person name="Sedaghat-Telgerd N."/>
            <person name="Lavrijssen B."/>
            <person name="Ohm R.A."/>
            <person name="Hendrickx P.M."/>
            <person name="Scholtmeijer K."/>
            <person name="Baars J.J.P."/>
            <person name="van Peer A."/>
        </authorList>
    </citation>
    <scope>NUCLEOTIDE SEQUENCE [LARGE SCALE GENOMIC DNA]</scope>
    <source>
        <strain evidence="6 7">H119_p4</strain>
    </source>
</reference>
<evidence type="ECO:0000256" key="3">
    <source>
        <dbReference type="ARBA" id="ARBA00022833"/>
    </source>
</evidence>
<comment type="caution">
    <text evidence="6">The sequence shown here is derived from an EMBL/GenBank/DDBJ whole genome shotgun (WGS) entry which is preliminary data.</text>
</comment>
<keyword evidence="3" id="KW-0862">Zinc</keyword>
<evidence type="ECO:0000313" key="7">
    <source>
        <dbReference type="Proteomes" id="UP000629468"/>
    </source>
</evidence>
<sequence>MALNLRDKELFPTFGQLPSDTPDDGYDVDYFEFDEYLGVIEPIHHWCLLVEITEVVPYIRPTYYGKDVDGTAVFIVFYTDDRSPQIARNCNVGNTLALMYAETHMFNDGQVGIRVDSDDYVKLFHSTLQGVFQIDELLNSKMTSCHLCDKPAKSQCINCQVKYCSKDCQVADWKPRHKDECRKSVKVDTPLLIDRIQASLRTLKYHHQSKFPDDPRRPSNDTPQEDIWYKWVLLAAPATMLDARTRAGEKLFPNHSISFDARFKLPQGKISDGRSLYLGSGLRFIDTLRPNVGASCLKASTFTSKLGKLAIPSDVPPHTCSSRSKLRT</sequence>
<keyword evidence="1" id="KW-0479">Metal-binding</keyword>
<dbReference type="PROSITE" id="PS50865">
    <property type="entry name" value="ZF_MYND_2"/>
    <property type="match status" value="1"/>
</dbReference>
<dbReference type="SUPFAM" id="SSF144232">
    <property type="entry name" value="HIT/MYND zinc finger-like"/>
    <property type="match status" value="1"/>
</dbReference>
<dbReference type="Gene3D" id="6.10.140.2220">
    <property type="match status" value="1"/>
</dbReference>
<dbReference type="GO" id="GO:0008270">
    <property type="term" value="F:zinc ion binding"/>
    <property type="evidence" value="ECO:0007669"/>
    <property type="project" value="UniProtKB-KW"/>
</dbReference>
<dbReference type="Pfam" id="PF01753">
    <property type="entry name" value="zf-MYND"/>
    <property type="match status" value="1"/>
</dbReference>
<keyword evidence="2 4" id="KW-0863">Zinc-finger</keyword>
<evidence type="ECO:0000259" key="5">
    <source>
        <dbReference type="PROSITE" id="PS50865"/>
    </source>
</evidence>
<dbReference type="InterPro" id="IPR002893">
    <property type="entry name" value="Znf_MYND"/>
</dbReference>
<dbReference type="EMBL" id="JABXXO010000014">
    <property type="protein sequence ID" value="KAF7761088.1"/>
    <property type="molecule type" value="Genomic_DNA"/>
</dbReference>
<gene>
    <name evidence="6" type="ORF">Agabi119p4_10497</name>
</gene>
<dbReference type="Proteomes" id="UP000629468">
    <property type="component" value="Unassembled WGS sequence"/>
</dbReference>
<organism evidence="6 7">
    <name type="scientific">Agaricus bisporus var. burnettii</name>
    <dbReference type="NCBI Taxonomy" id="192524"/>
    <lineage>
        <taxon>Eukaryota</taxon>
        <taxon>Fungi</taxon>
        <taxon>Dikarya</taxon>
        <taxon>Basidiomycota</taxon>
        <taxon>Agaricomycotina</taxon>
        <taxon>Agaricomycetes</taxon>
        <taxon>Agaricomycetidae</taxon>
        <taxon>Agaricales</taxon>
        <taxon>Agaricineae</taxon>
        <taxon>Agaricaceae</taxon>
        <taxon>Agaricus</taxon>
    </lineage>
</organism>
<proteinExistence type="predicted"/>
<protein>
    <recommendedName>
        <fullName evidence="5">MYND-type domain-containing protein</fullName>
    </recommendedName>
</protein>
<evidence type="ECO:0000313" key="6">
    <source>
        <dbReference type="EMBL" id="KAF7761088.1"/>
    </source>
</evidence>
<evidence type="ECO:0000256" key="4">
    <source>
        <dbReference type="PROSITE-ProRule" id="PRU00134"/>
    </source>
</evidence>
<dbReference type="AlphaFoldDB" id="A0A8H7C301"/>
<evidence type="ECO:0000256" key="2">
    <source>
        <dbReference type="ARBA" id="ARBA00022771"/>
    </source>
</evidence>
<accession>A0A8H7C301</accession>
<feature type="domain" description="MYND-type" evidence="5">
    <location>
        <begin position="145"/>
        <end position="181"/>
    </location>
</feature>